<dbReference type="Proteomes" id="UP000246077">
    <property type="component" value="Unassembled WGS sequence"/>
</dbReference>
<sequence>MKKSLILMVLLGLGACAELPAGEDWAAMPVERELLAARVVEPASVDTAPVLVEAADLAEEAEAEEGSAEALAGIRDNPVVAAGGPPVLPAPAPKAVSVPAEGAGFGEEPGLFGDDLSGMAAAAGAGKPALRALEAVTGPAGINIYASSTLAASPAFERTVNPPRTAVARQDAVAAICLEARLFCFYSKEFNALSVYDPAEFRKAQPLFVSNPNALPLTP</sequence>
<organism evidence="1 2">
    <name type="scientific">Zavarzinia compransoris</name>
    <dbReference type="NCBI Taxonomy" id="1264899"/>
    <lineage>
        <taxon>Bacteria</taxon>
        <taxon>Pseudomonadati</taxon>
        <taxon>Pseudomonadota</taxon>
        <taxon>Alphaproteobacteria</taxon>
        <taxon>Rhodospirillales</taxon>
        <taxon>Zavarziniaceae</taxon>
        <taxon>Zavarzinia</taxon>
    </lineage>
</organism>
<comment type="caution">
    <text evidence="1">The sequence shown here is derived from an EMBL/GenBank/DDBJ whole genome shotgun (WGS) entry which is preliminary data.</text>
</comment>
<evidence type="ECO:0000313" key="2">
    <source>
        <dbReference type="Proteomes" id="UP000246077"/>
    </source>
</evidence>
<accession>A0A317E333</accession>
<proteinExistence type="predicted"/>
<gene>
    <name evidence="1" type="ORF">DKG75_15135</name>
</gene>
<name>A0A317E333_9PROT</name>
<dbReference type="RefSeq" id="WP_109921969.1">
    <property type="nucleotide sequence ID" value="NZ_QGLF01000004.1"/>
</dbReference>
<dbReference type="EMBL" id="QGLF01000004">
    <property type="protein sequence ID" value="PWR19793.1"/>
    <property type="molecule type" value="Genomic_DNA"/>
</dbReference>
<keyword evidence="2" id="KW-1185">Reference proteome</keyword>
<reference evidence="2" key="1">
    <citation type="submission" date="2018-05" db="EMBL/GenBank/DDBJ databases">
        <title>Zavarzinia sp. HR-AS.</title>
        <authorList>
            <person name="Lee Y."/>
            <person name="Jeon C.O."/>
        </authorList>
    </citation>
    <scope>NUCLEOTIDE SEQUENCE [LARGE SCALE GENOMIC DNA]</scope>
    <source>
        <strain evidence="2">DSM 1231</strain>
    </source>
</reference>
<dbReference type="AlphaFoldDB" id="A0A317E333"/>
<evidence type="ECO:0000313" key="1">
    <source>
        <dbReference type="EMBL" id="PWR19793.1"/>
    </source>
</evidence>
<dbReference type="PROSITE" id="PS51257">
    <property type="entry name" value="PROKAR_LIPOPROTEIN"/>
    <property type="match status" value="1"/>
</dbReference>
<protein>
    <submittedName>
        <fullName evidence="1">Uncharacterized protein</fullName>
    </submittedName>
</protein>